<comment type="similarity">
    <text evidence="1">Belongs to the actin family.</text>
</comment>
<evidence type="ECO:0000313" key="3">
    <source>
        <dbReference type="Proteomes" id="UP000834106"/>
    </source>
</evidence>
<protein>
    <submittedName>
        <fullName evidence="2">Uncharacterized protein</fullName>
    </submittedName>
</protein>
<organism evidence="2 3">
    <name type="scientific">Fraxinus pennsylvanica</name>
    <dbReference type="NCBI Taxonomy" id="56036"/>
    <lineage>
        <taxon>Eukaryota</taxon>
        <taxon>Viridiplantae</taxon>
        <taxon>Streptophyta</taxon>
        <taxon>Embryophyta</taxon>
        <taxon>Tracheophyta</taxon>
        <taxon>Spermatophyta</taxon>
        <taxon>Magnoliopsida</taxon>
        <taxon>eudicotyledons</taxon>
        <taxon>Gunneridae</taxon>
        <taxon>Pentapetalae</taxon>
        <taxon>asterids</taxon>
        <taxon>lamiids</taxon>
        <taxon>Lamiales</taxon>
        <taxon>Oleaceae</taxon>
        <taxon>Oleeae</taxon>
        <taxon>Fraxinus</taxon>
    </lineage>
</organism>
<evidence type="ECO:0000313" key="2">
    <source>
        <dbReference type="EMBL" id="CAI9773906.1"/>
    </source>
</evidence>
<dbReference type="AlphaFoldDB" id="A0AAD2E3X4"/>
<dbReference type="InterPro" id="IPR004000">
    <property type="entry name" value="Actin"/>
</dbReference>
<keyword evidence="3" id="KW-1185">Reference proteome</keyword>
<accession>A0AAD2E3X4</accession>
<evidence type="ECO:0000256" key="1">
    <source>
        <dbReference type="RuleBase" id="RU000487"/>
    </source>
</evidence>
<dbReference type="Pfam" id="PF00022">
    <property type="entry name" value="Actin"/>
    <property type="match status" value="2"/>
</dbReference>
<proteinExistence type="inferred from homology"/>
<name>A0AAD2E3X4_9LAMI</name>
<reference evidence="2" key="1">
    <citation type="submission" date="2023-05" db="EMBL/GenBank/DDBJ databases">
        <authorList>
            <person name="Huff M."/>
        </authorList>
    </citation>
    <scope>NUCLEOTIDE SEQUENCE</scope>
</reference>
<sequence>MHLRHGGIVLDSGDDVSHNVPIYEGYALAHAILHLNLAGRDLTEYHMKILTKRGYMFITSDVREIVRDKNKTFAYVALDYKLLQLELEVLYQPSLIGMKAAGIYKTTHNSIIERDFDIRKDLYRNIVISDGSIMFPGIADRISKKITAFTPCSMKIKLVAPPERKYSVCIQRSMLASLSTFQFNFNIKTWNRHCLFLSDLKAFIPSHSGNNIHDNTLLPENSNVLE</sequence>
<dbReference type="SUPFAM" id="SSF53067">
    <property type="entry name" value="Actin-like ATPase domain"/>
    <property type="match status" value="1"/>
</dbReference>
<dbReference type="EMBL" id="OU503048">
    <property type="protein sequence ID" value="CAI9773906.1"/>
    <property type="molecule type" value="Genomic_DNA"/>
</dbReference>
<dbReference type="SMART" id="SM00268">
    <property type="entry name" value="ACTIN"/>
    <property type="match status" value="1"/>
</dbReference>
<dbReference type="PANTHER" id="PTHR11937">
    <property type="entry name" value="ACTIN"/>
    <property type="match status" value="1"/>
</dbReference>
<dbReference type="Proteomes" id="UP000834106">
    <property type="component" value="Chromosome 13"/>
</dbReference>
<gene>
    <name evidence="2" type="ORF">FPE_LOCUS21336</name>
</gene>
<dbReference type="InterPro" id="IPR043129">
    <property type="entry name" value="ATPase_NBD"/>
</dbReference>
<dbReference type="Gene3D" id="3.30.420.40">
    <property type="match status" value="2"/>
</dbReference>